<evidence type="ECO:0000313" key="5">
    <source>
        <dbReference type="EMBL" id="PZW39036.1"/>
    </source>
</evidence>
<dbReference type="Pfam" id="PF07581">
    <property type="entry name" value="Glug"/>
    <property type="match status" value="2"/>
</dbReference>
<dbReference type="Gene3D" id="2.160.20.110">
    <property type="match status" value="1"/>
</dbReference>
<feature type="domain" description="Secretion system C-terminal sorting" evidence="4">
    <location>
        <begin position="944"/>
        <end position="1017"/>
    </location>
</feature>
<dbReference type="RefSeq" id="WP_111541467.1">
    <property type="nucleotide sequence ID" value="NZ_QKYV01000006.1"/>
</dbReference>
<evidence type="ECO:0000259" key="3">
    <source>
        <dbReference type="Pfam" id="PF07581"/>
    </source>
</evidence>
<dbReference type="Pfam" id="PF18962">
    <property type="entry name" value="Por_Secre_tail"/>
    <property type="match status" value="1"/>
</dbReference>
<dbReference type="EMBL" id="QKYV01000006">
    <property type="protein sequence ID" value="PZW39036.1"/>
    <property type="molecule type" value="Genomic_DNA"/>
</dbReference>
<evidence type="ECO:0000259" key="4">
    <source>
        <dbReference type="Pfam" id="PF18962"/>
    </source>
</evidence>
<accession>A0A2W7HWK1</accession>
<organism evidence="5 6">
    <name type="scientific">Mesonia algae</name>
    <dbReference type="NCBI Taxonomy" id="213248"/>
    <lineage>
        <taxon>Bacteria</taxon>
        <taxon>Pseudomonadati</taxon>
        <taxon>Bacteroidota</taxon>
        <taxon>Flavobacteriia</taxon>
        <taxon>Flavobacteriales</taxon>
        <taxon>Flavobacteriaceae</taxon>
        <taxon>Mesonia</taxon>
    </lineage>
</organism>
<sequence>MKAHFTYLTILCWLCMSIPYFAVAQTAIQPTGNGSTSSPYLISKLSELYWISQNSSSWDKQFQQTANINASSSSSWDAGRGWTPIGNSATGFSGSYDGGSFNISNLSFDRQDVDFTGFFGVLTGNALVTDVHLINADFKMSHTTNGEEGDYVGILAGITDMNTTINNCTTSGDVEGYRQVGGLVGQLRGSTHVTNCNTTVNVTSKLPRAEDGGSKWSNAGGLAGSTGSVVNVIVSNCHTYGTVTGENRSIGGFIGHINEAGSYTNCYANVNIDATNSYQGRVGGFVGQVEGTATLKNCVALGNVSAAENAWNAGVGAFVGRMRGQATIENAYAKGNVSQTGSTQLGGFAGDILSSNQITNSYTTANVTNGNAFIGENGNNSYTNVINSFWNTDTANTTTSQGGSGKTSEELKLATTYLETDWDFLLADAAWAINTNVNDGFPFLRFENETPSYIWLAENLNNDFENPANWSENTTPTSSNVIIPSLGASNSLKPIISEDIIITNLTLETSTSRLEVDAQASLSLTQDLVNNGIITFKSNQLGDSYFGEFSGNITGIGSVVSEKYYPNKRAFRMVTSSLNTTSTIYDNWQNEGLNTSGIGTHITGSTSGANGFDATLTGNASMFYFNNGWQAISNTNMNTLTAGEPYRLMIRGDRNVDLTNNTSSSSTTLITEGNLFYGATTYNPITATTGGKHFSFIGNPFQSKIDISALTQANSTNYSTNFYYAWDPMINSRGGFVTIDLSDGSNVQSSSMNQIIEPGQAFFLEALSATPSISILENVKTITTVPRNSSNSSIANHLKLQLLNNQSEVIDGIGIRFSEGANNNIDLYDAAKMGNLDENLALLSNNQLLSIEERTLPEQTELIPIFTNNWRASTYSFSLTTEGLTDQDIFIVDHYLNTETLLNQDYVFQINSNDTNSSSDYRFSLKISSANLDSARLDNNSPMIYPNPVQSQVMVQLPNDSYTNSTLEVWNVLGKVVVNTTIGTQNLFTLDVEHLASGIYVLKISNPAGVTHQTKLIKE</sequence>
<evidence type="ECO:0000313" key="6">
    <source>
        <dbReference type="Proteomes" id="UP000249542"/>
    </source>
</evidence>
<proteinExistence type="predicted"/>
<keyword evidence="6" id="KW-1185">Reference proteome</keyword>
<protein>
    <submittedName>
        <fullName evidence="5">Putative secreted protein (Por secretion system target)</fullName>
    </submittedName>
</protein>
<feature type="signal peptide" evidence="2">
    <location>
        <begin position="1"/>
        <end position="24"/>
    </location>
</feature>
<gene>
    <name evidence="5" type="ORF">LX95_02176</name>
</gene>
<dbReference type="AlphaFoldDB" id="A0A2W7HWK1"/>
<feature type="domain" description="GLUG" evidence="3">
    <location>
        <begin position="280"/>
        <end position="305"/>
    </location>
</feature>
<evidence type="ECO:0000256" key="1">
    <source>
        <dbReference type="ARBA" id="ARBA00022729"/>
    </source>
</evidence>
<comment type="caution">
    <text evidence="5">The sequence shown here is derived from an EMBL/GenBank/DDBJ whole genome shotgun (WGS) entry which is preliminary data.</text>
</comment>
<feature type="domain" description="GLUG" evidence="3">
    <location>
        <begin position="176"/>
        <end position="203"/>
    </location>
</feature>
<name>A0A2W7HWK1_9FLAO</name>
<dbReference type="InterPro" id="IPR011493">
    <property type="entry name" value="GLUG"/>
</dbReference>
<dbReference type="InterPro" id="IPR026444">
    <property type="entry name" value="Secre_tail"/>
</dbReference>
<evidence type="ECO:0000256" key="2">
    <source>
        <dbReference type="SAM" id="SignalP"/>
    </source>
</evidence>
<keyword evidence="1 2" id="KW-0732">Signal</keyword>
<dbReference type="Proteomes" id="UP000249542">
    <property type="component" value="Unassembled WGS sequence"/>
</dbReference>
<dbReference type="NCBIfam" id="TIGR04183">
    <property type="entry name" value="Por_Secre_tail"/>
    <property type="match status" value="1"/>
</dbReference>
<feature type="chain" id="PRO_5016152873" evidence="2">
    <location>
        <begin position="25"/>
        <end position="1019"/>
    </location>
</feature>
<reference evidence="5 6" key="1">
    <citation type="submission" date="2018-06" db="EMBL/GenBank/DDBJ databases">
        <title>Genomic Encyclopedia of Archaeal and Bacterial Type Strains, Phase II (KMG-II): from individual species to whole genera.</title>
        <authorList>
            <person name="Goeker M."/>
        </authorList>
    </citation>
    <scope>NUCLEOTIDE SEQUENCE [LARGE SCALE GENOMIC DNA]</scope>
    <source>
        <strain evidence="5 6">DSM 15361</strain>
    </source>
</reference>